<dbReference type="Gene3D" id="3.90.70.10">
    <property type="entry name" value="Cysteine proteinases"/>
    <property type="match status" value="1"/>
</dbReference>
<keyword evidence="4" id="KW-0378">Hydrolase</keyword>
<evidence type="ECO:0000256" key="3">
    <source>
        <dbReference type="ARBA" id="ARBA00022729"/>
    </source>
</evidence>
<reference evidence="11" key="2">
    <citation type="journal article" date="2023" name="Plants (Basel)">
        <title>Annotation of the Turnera subulata (Passifloraceae) Draft Genome Reveals the S-Locus Evolved after the Divergence of Turneroideae from Passifloroideae in a Stepwise Manner.</title>
        <authorList>
            <person name="Henning P.M."/>
            <person name="Roalson E.H."/>
            <person name="Mir W."/>
            <person name="McCubbin A.G."/>
            <person name="Shore J.S."/>
        </authorList>
    </citation>
    <scope>NUCLEOTIDE SEQUENCE</scope>
    <source>
        <strain evidence="11">F60SS</strain>
    </source>
</reference>
<dbReference type="AlphaFoldDB" id="A0A9Q0FV03"/>
<comment type="similarity">
    <text evidence="1">Belongs to the peptidase C1 family.</text>
</comment>
<dbReference type="PROSITE" id="PS00139">
    <property type="entry name" value="THIOL_PROTEASE_CYS"/>
    <property type="match status" value="1"/>
</dbReference>
<dbReference type="InterPro" id="IPR025661">
    <property type="entry name" value="Pept_asp_AS"/>
</dbReference>
<evidence type="ECO:0000259" key="9">
    <source>
        <dbReference type="SMART" id="SM00645"/>
    </source>
</evidence>
<dbReference type="InterPro" id="IPR038765">
    <property type="entry name" value="Papain-like_cys_pep_sf"/>
</dbReference>
<keyword evidence="5" id="KW-0788">Thiol protease</keyword>
<evidence type="ECO:0000259" key="10">
    <source>
        <dbReference type="SMART" id="SM00848"/>
    </source>
</evidence>
<keyword evidence="7" id="KW-0325">Glycoprotein</keyword>
<organism evidence="11 12">
    <name type="scientific">Turnera subulata</name>
    <dbReference type="NCBI Taxonomy" id="218843"/>
    <lineage>
        <taxon>Eukaryota</taxon>
        <taxon>Viridiplantae</taxon>
        <taxon>Streptophyta</taxon>
        <taxon>Embryophyta</taxon>
        <taxon>Tracheophyta</taxon>
        <taxon>Spermatophyta</taxon>
        <taxon>Magnoliopsida</taxon>
        <taxon>eudicotyledons</taxon>
        <taxon>Gunneridae</taxon>
        <taxon>Pentapetalae</taxon>
        <taxon>rosids</taxon>
        <taxon>fabids</taxon>
        <taxon>Malpighiales</taxon>
        <taxon>Passifloraceae</taxon>
        <taxon>Turnera</taxon>
    </lineage>
</organism>
<dbReference type="SMART" id="SM00848">
    <property type="entry name" value="Inhibitor_I29"/>
    <property type="match status" value="1"/>
</dbReference>
<dbReference type="PROSITE" id="PS00639">
    <property type="entry name" value="THIOL_PROTEASE_HIS"/>
    <property type="match status" value="1"/>
</dbReference>
<feature type="chain" id="PRO_5040329317" description="Cysteine protease" evidence="8">
    <location>
        <begin position="35"/>
        <end position="357"/>
    </location>
</feature>
<gene>
    <name evidence="11" type="ORF">Tsubulata_019510</name>
</gene>
<dbReference type="InterPro" id="IPR000169">
    <property type="entry name" value="Pept_cys_AS"/>
</dbReference>
<evidence type="ECO:0000256" key="1">
    <source>
        <dbReference type="ARBA" id="ARBA00008455"/>
    </source>
</evidence>
<dbReference type="InterPro" id="IPR013201">
    <property type="entry name" value="Prot_inhib_I29"/>
</dbReference>
<keyword evidence="12" id="KW-1185">Reference proteome</keyword>
<evidence type="ECO:0000256" key="5">
    <source>
        <dbReference type="ARBA" id="ARBA00022807"/>
    </source>
</evidence>
<evidence type="ECO:0000256" key="4">
    <source>
        <dbReference type="ARBA" id="ARBA00022801"/>
    </source>
</evidence>
<name>A0A9Q0FV03_9ROSI</name>
<evidence type="ECO:0000313" key="12">
    <source>
        <dbReference type="Proteomes" id="UP001141552"/>
    </source>
</evidence>
<dbReference type="PRINTS" id="PR00705">
    <property type="entry name" value="PAPAIN"/>
</dbReference>
<dbReference type="SMART" id="SM00645">
    <property type="entry name" value="Pept_C1"/>
    <property type="match status" value="1"/>
</dbReference>
<dbReference type="InterPro" id="IPR039417">
    <property type="entry name" value="Peptidase_C1A_papain-like"/>
</dbReference>
<dbReference type="GO" id="GO:0006508">
    <property type="term" value="P:proteolysis"/>
    <property type="evidence" value="ECO:0007669"/>
    <property type="project" value="UniProtKB-KW"/>
</dbReference>
<protein>
    <recommendedName>
        <fullName evidence="13">Cysteine protease</fullName>
    </recommendedName>
</protein>
<evidence type="ECO:0000256" key="7">
    <source>
        <dbReference type="ARBA" id="ARBA00023180"/>
    </source>
</evidence>
<dbReference type="InterPro" id="IPR000668">
    <property type="entry name" value="Peptidase_C1A_C"/>
</dbReference>
<proteinExistence type="inferred from homology"/>
<evidence type="ECO:0000256" key="6">
    <source>
        <dbReference type="ARBA" id="ARBA00023157"/>
    </source>
</evidence>
<evidence type="ECO:0000313" key="11">
    <source>
        <dbReference type="EMBL" id="KAJ4838032.1"/>
    </source>
</evidence>
<evidence type="ECO:0008006" key="13">
    <source>
        <dbReference type="Google" id="ProtNLM"/>
    </source>
</evidence>
<dbReference type="EMBL" id="JAKUCV010003680">
    <property type="protein sequence ID" value="KAJ4838032.1"/>
    <property type="molecule type" value="Genomic_DNA"/>
</dbReference>
<dbReference type="GO" id="GO:0008234">
    <property type="term" value="F:cysteine-type peptidase activity"/>
    <property type="evidence" value="ECO:0007669"/>
    <property type="project" value="UniProtKB-KW"/>
</dbReference>
<dbReference type="Proteomes" id="UP001141552">
    <property type="component" value="Unassembled WGS sequence"/>
</dbReference>
<keyword evidence="6" id="KW-1015">Disulfide bond</keyword>
<dbReference type="PANTHER" id="PTHR12411">
    <property type="entry name" value="CYSTEINE PROTEASE FAMILY C1-RELATED"/>
    <property type="match status" value="1"/>
</dbReference>
<keyword evidence="2" id="KW-0645">Protease</keyword>
<comment type="caution">
    <text evidence="11">The sequence shown here is derived from an EMBL/GenBank/DDBJ whole genome shotgun (WGS) entry which is preliminary data.</text>
</comment>
<dbReference type="FunFam" id="3.90.70.10:FF:000067">
    <property type="entry name" value="Senescence-specific cysteine protease"/>
    <property type="match status" value="1"/>
</dbReference>
<dbReference type="OrthoDB" id="10253408at2759"/>
<dbReference type="InterPro" id="IPR013128">
    <property type="entry name" value="Peptidase_C1A"/>
</dbReference>
<feature type="signal peptide" evidence="8">
    <location>
        <begin position="1"/>
        <end position="34"/>
    </location>
</feature>
<reference evidence="11" key="1">
    <citation type="submission" date="2022-02" db="EMBL/GenBank/DDBJ databases">
        <authorList>
            <person name="Henning P.M."/>
            <person name="McCubbin A.G."/>
            <person name="Shore J.S."/>
        </authorList>
    </citation>
    <scope>NUCLEOTIDE SEQUENCE</scope>
    <source>
        <strain evidence="11">F60SS</strain>
        <tissue evidence="11">Leaves</tissue>
    </source>
</reference>
<dbReference type="SUPFAM" id="SSF54001">
    <property type="entry name" value="Cysteine proteinases"/>
    <property type="match status" value="1"/>
</dbReference>
<accession>A0A9Q0FV03</accession>
<dbReference type="PROSITE" id="PS00640">
    <property type="entry name" value="THIOL_PROTEASE_ASN"/>
    <property type="match status" value="1"/>
</dbReference>
<dbReference type="Pfam" id="PF00112">
    <property type="entry name" value="Peptidase_C1"/>
    <property type="match status" value="1"/>
</dbReference>
<feature type="domain" description="Cathepsin propeptide inhibitor" evidence="10">
    <location>
        <begin position="55"/>
        <end position="111"/>
    </location>
</feature>
<dbReference type="Pfam" id="PF08246">
    <property type="entry name" value="Inhibitor_I29"/>
    <property type="match status" value="1"/>
</dbReference>
<feature type="domain" description="Peptidase C1A papain C-terminal" evidence="9">
    <location>
        <begin position="137"/>
        <end position="352"/>
    </location>
</feature>
<keyword evidence="3 8" id="KW-0732">Signal</keyword>
<evidence type="ECO:0000256" key="2">
    <source>
        <dbReference type="ARBA" id="ARBA00022670"/>
    </source>
</evidence>
<sequence length="357" mass="39798">MDTLHQISRISNKTAWLVILISVCINVLCIPCTASPESASPKPKTYDPRALQERYESWLKKHRRQYGSRDEWLLRFGIYQSNVEFIDYINSQNLSYNLSDNKYADLTNEEFKSMYLGLGPLKFANTKSTDPEDLSDVPPSMDWRKAGAVSPVQDQGNCGSCWAFSASAAVEGLHKIKTGKLIDLSVQQLVDCDVKNGNDGCNGGLMDTAFEYIEKYGLTTEKAYPYIGRDEICDKSKIKDKLVTISGYKALPARDEDSLQAAVARQPVSVAIDAGSIEFQLYSGGIFSGYCGTDLNHGVLAVGYGEEDGKKYWIVKNSWGEEWGEEGYVRMERDYVEKDGICGIAKQSSYPIMTSKC</sequence>
<dbReference type="CDD" id="cd02248">
    <property type="entry name" value="Peptidase_C1A"/>
    <property type="match status" value="1"/>
</dbReference>
<dbReference type="InterPro" id="IPR025660">
    <property type="entry name" value="Pept_his_AS"/>
</dbReference>
<evidence type="ECO:0000256" key="8">
    <source>
        <dbReference type="SAM" id="SignalP"/>
    </source>
</evidence>